<gene>
    <name evidence="2" type="ORF">EHS25_002402</name>
</gene>
<dbReference type="OrthoDB" id="5419162at2759"/>
<proteinExistence type="predicted"/>
<comment type="caution">
    <text evidence="2">The sequence shown here is derived from an EMBL/GenBank/DDBJ whole genome shotgun (WGS) entry which is preliminary data.</text>
</comment>
<feature type="compositionally biased region" description="Low complexity" evidence="1">
    <location>
        <begin position="1"/>
        <end position="24"/>
    </location>
</feature>
<evidence type="ECO:0000313" key="2">
    <source>
        <dbReference type="EMBL" id="RSH89290.1"/>
    </source>
</evidence>
<accession>A0A427YDU0</accession>
<feature type="compositionally biased region" description="Basic and acidic residues" evidence="1">
    <location>
        <begin position="33"/>
        <end position="47"/>
    </location>
</feature>
<sequence length="113" mass="12213">MIHQRSPPRTPSSSPISASTTSQRPPNPTEAMTSHEKQAGETHEHRPGHAHPHNAHPGYEKHDHHLHEGDNDGRILGGFKATLHNPNVSVEAKEHAASVLIENGASLSTDKPS</sequence>
<dbReference type="Proteomes" id="UP000279259">
    <property type="component" value="Unassembled WGS sequence"/>
</dbReference>
<dbReference type="AlphaFoldDB" id="A0A427YDU0"/>
<organism evidence="2 3">
    <name type="scientific">Saitozyma podzolica</name>
    <dbReference type="NCBI Taxonomy" id="1890683"/>
    <lineage>
        <taxon>Eukaryota</taxon>
        <taxon>Fungi</taxon>
        <taxon>Dikarya</taxon>
        <taxon>Basidiomycota</taxon>
        <taxon>Agaricomycotina</taxon>
        <taxon>Tremellomycetes</taxon>
        <taxon>Tremellales</taxon>
        <taxon>Trimorphomycetaceae</taxon>
        <taxon>Saitozyma</taxon>
    </lineage>
</organism>
<evidence type="ECO:0000313" key="3">
    <source>
        <dbReference type="Proteomes" id="UP000279259"/>
    </source>
</evidence>
<dbReference type="Pfam" id="PF10346">
    <property type="entry name" value="Con-6"/>
    <property type="match status" value="1"/>
</dbReference>
<reference evidence="2 3" key="1">
    <citation type="submission" date="2018-11" db="EMBL/GenBank/DDBJ databases">
        <title>Genome sequence of Saitozyma podzolica DSM 27192.</title>
        <authorList>
            <person name="Aliyu H."/>
            <person name="Gorte O."/>
            <person name="Ochsenreither K."/>
        </authorList>
    </citation>
    <scope>NUCLEOTIDE SEQUENCE [LARGE SCALE GENOMIC DNA]</scope>
    <source>
        <strain evidence="2 3">DSM 27192</strain>
    </source>
</reference>
<feature type="region of interest" description="Disordered" evidence="1">
    <location>
        <begin position="1"/>
        <end position="80"/>
    </location>
</feature>
<dbReference type="EMBL" id="RSCD01000014">
    <property type="protein sequence ID" value="RSH89290.1"/>
    <property type="molecule type" value="Genomic_DNA"/>
</dbReference>
<evidence type="ECO:0000256" key="1">
    <source>
        <dbReference type="SAM" id="MobiDB-lite"/>
    </source>
</evidence>
<name>A0A427YDU0_9TREE</name>
<dbReference type="InterPro" id="IPR018824">
    <property type="entry name" value="Conidiation-specific_6"/>
</dbReference>
<protein>
    <submittedName>
        <fullName evidence="2">Uncharacterized protein</fullName>
    </submittedName>
</protein>
<feature type="compositionally biased region" description="Basic and acidic residues" evidence="1">
    <location>
        <begin position="58"/>
        <end position="73"/>
    </location>
</feature>
<keyword evidence="3" id="KW-1185">Reference proteome</keyword>